<keyword evidence="2" id="KW-0547">Nucleotide-binding</keyword>
<organism evidence="4 5">
    <name type="scientific">Allacma fusca</name>
    <dbReference type="NCBI Taxonomy" id="39272"/>
    <lineage>
        <taxon>Eukaryota</taxon>
        <taxon>Metazoa</taxon>
        <taxon>Ecdysozoa</taxon>
        <taxon>Arthropoda</taxon>
        <taxon>Hexapoda</taxon>
        <taxon>Collembola</taxon>
        <taxon>Symphypleona</taxon>
        <taxon>Sminthuridae</taxon>
        <taxon>Allacma</taxon>
    </lineage>
</organism>
<evidence type="ECO:0000313" key="5">
    <source>
        <dbReference type="Proteomes" id="UP000708208"/>
    </source>
</evidence>
<proteinExistence type="predicted"/>
<dbReference type="OrthoDB" id="202825at2759"/>
<dbReference type="GO" id="GO:0005524">
    <property type="term" value="F:ATP binding"/>
    <property type="evidence" value="ECO:0007669"/>
    <property type="project" value="UniProtKB-KW"/>
</dbReference>
<keyword evidence="5" id="KW-1185">Reference proteome</keyword>
<comment type="caution">
    <text evidence="4">The sequence shown here is derived from an EMBL/GenBank/DDBJ whole genome shotgun (WGS) entry which is preliminary data.</text>
</comment>
<dbReference type="PROSITE" id="PS51221">
    <property type="entry name" value="TTL"/>
    <property type="match status" value="1"/>
</dbReference>
<feature type="non-terminal residue" evidence="4">
    <location>
        <position position="1"/>
    </location>
</feature>
<dbReference type="Pfam" id="PF03133">
    <property type="entry name" value="TTL"/>
    <property type="match status" value="1"/>
</dbReference>
<dbReference type="PANTHER" id="PTHR12241:SF161">
    <property type="entry name" value="TUBULIN POLYGLUTAMYLASE TTLL6"/>
    <property type="match status" value="1"/>
</dbReference>
<protein>
    <submittedName>
        <fullName evidence="4">Uncharacterized protein</fullName>
    </submittedName>
</protein>
<evidence type="ECO:0000256" key="2">
    <source>
        <dbReference type="ARBA" id="ARBA00022741"/>
    </source>
</evidence>
<dbReference type="PANTHER" id="PTHR12241">
    <property type="entry name" value="TUBULIN POLYGLUTAMYLASE"/>
    <property type="match status" value="1"/>
</dbReference>
<reference evidence="4" key="1">
    <citation type="submission" date="2021-06" db="EMBL/GenBank/DDBJ databases">
        <authorList>
            <person name="Hodson N. C."/>
            <person name="Mongue J. A."/>
            <person name="Jaron S. K."/>
        </authorList>
    </citation>
    <scope>NUCLEOTIDE SEQUENCE</scope>
</reference>
<dbReference type="EMBL" id="CAJVCH010533577">
    <property type="protein sequence ID" value="CAG7824661.1"/>
    <property type="molecule type" value="Genomic_DNA"/>
</dbReference>
<name>A0A8J2L1I2_9HEXA</name>
<dbReference type="Proteomes" id="UP000708208">
    <property type="component" value="Unassembled WGS sequence"/>
</dbReference>
<sequence length="103" mass="12275">MDMRRYQLVNHFPGMNEICRKDLLSRNLNRMKRLFQCDYDIFPKTWSLPADLGDLQSYAHNRKNKTYICKPEMGCQGRGIFLIRNIKDLNPFGKIICQLYVSR</sequence>
<dbReference type="GO" id="GO:0036064">
    <property type="term" value="C:ciliary basal body"/>
    <property type="evidence" value="ECO:0007669"/>
    <property type="project" value="TreeGrafter"/>
</dbReference>
<dbReference type="GO" id="GO:0000226">
    <property type="term" value="P:microtubule cytoskeleton organization"/>
    <property type="evidence" value="ECO:0007669"/>
    <property type="project" value="TreeGrafter"/>
</dbReference>
<gene>
    <name evidence="4" type="ORF">AFUS01_LOCUS34807</name>
</gene>
<evidence type="ECO:0000313" key="4">
    <source>
        <dbReference type="EMBL" id="CAG7824661.1"/>
    </source>
</evidence>
<keyword evidence="1" id="KW-0436">Ligase</keyword>
<evidence type="ECO:0000256" key="3">
    <source>
        <dbReference type="ARBA" id="ARBA00022840"/>
    </source>
</evidence>
<evidence type="ECO:0000256" key="1">
    <source>
        <dbReference type="ARBA" id="ARBA00022598"/>
    </source>
</evidence>
<dbReference type="GO" id="GO:0070740">
    <property type="term" value="F:tubulin-glutamic acid ligase activity"/>
    <property type="evidence" value="ECO:0007669"/>
    <property type="project" value="TreeGrafter"/>
</dbReference>
<dbReference type="InterPro" id="IPR004344">
    <property type="entry name" value="TTL/TTLL_fam"/>
</dbReference>
<dbReference type="AlphaFoldDB" id="A0A8J2L1I2"/>
<keyword evidence="3" id="KW-0067">ATP-binding</keyword>
<dbReference type="GO" id="GO:0015631">
    <property type="term" value="F:tubulin binding"/>
    <property type="evidence" value="ECO:0007669"/>
    <property type="project" value="TreeGrafter"/>
</dbReference>
<accession>A0A8J2L1I2</accession>